<organism evidence="2 3">
    <name type="scientific">Paragemmobacter straminiformis</name>
    <dbReference type="NCBI Taxonomy" id="2045119"/>
    <lineage>
        <taxon>Bacteria</taxon>
        <taxon>Pseudomonadati</taxon>
        <taxon>Pseudomonadota</taxon>
        <taxon>Alphaproteobacteria</taxon>
        <taxon>Rhodobacterales</taxon>
        <taxon>Paracoccaceae</taxon>
        <taxon>Paragemmobacter</taxon>
    </lineage>
</organism>
<keyword evidence="1" id="KW-0812">Transmembrane</keyword>
<gene>
    <name evidence="2" type="ORF">H7F16_13560</name>
</gene>
<dbReference type="InterPro" id="IPR012902">
    <property type="entry name" value="N_methyl_site"/>
</dbReference>
<evidence type="ECO:0000256" key="1">
    <source>
        <dbReference type="SAM" id="Phobius"/>
    </source>
</evidence>
<reference evidence="2 3" key="1">
    <citation type="journal article" date="2017" name="Int. J. Syst. Evol. Microbiol.">
        <title>Gemmobacter straminiformis sp. nov., isolated from an artificial fountain.</title>
        <authorList>
            <person name="Kang J.Y."/>
            <person name="Kim M.J."/>
            <person name="Chun J."/>
            <person name="Son K.P."/>
            <person name="Jahng K.Y."/>
        </authorList>
    </citation>
    <scope>NUCLEOTIDE SEQUENCE [LARGE SCALE GENOMIC DNA]</scope>
    <source>
        <strain evidence="2 3">CAM-8</strain>
    </source>
</reference>
<dbReference type="Proteomes" id="UP000555411">
    <property type="component" value="Unassembled WGS sequence"/>
</dbReference>
<sequence>MPTSPHDGEAGLTLVEMLLVLAILALASGLVLGRGLPGGTMLDRARLDGFLVDTRVAAMRSGQYLTLAASGRDIVARQGETDIATLSTGAEAALSGPVWFRPDGTSNGGRIVLSRADGTEYGADIAAPTGRITLWP</sequence>
<keyword evidence="3" id="KW-1185">Reference proteome</keyword>
<dbReference type="PROSITE" id="PS00409">
    <property type="entry name" value="PROKAR_NTER_METHYL"/>
    <property type="match status" value="1"/>
</dbReference>
<name>A0A842IAB9_9RHOB</name>
<accession>A0A842IAB9</accession>
<dbReference type="NCBIfam" id="TIGR02532">
    <property type="entry name" value="IV_pilin_GFxxxE"/>
    <property type="match status" value="1"/>
</dbReference>
<dbReference type="AlphaFoldDB" id="A0A842IAB9"/>
<dbReference type="EMBL" id="JACLQD010000004">
    <property type="protein sequence ID" value="MBC2836541.1"/>
    <property type="molecule type" value="Genomic_DNA"/>
</dbReference>
<evidence type="ECO:0000313" key="3">
    <source>
        <dbReference type="Proteomes" id="UP000555411"/>
    </source>
</evidence>
<comment type="caution">
    <text evidence="2">The sequence shown here is derived from an EMBL/GenBank/DDBJ whole genome shotgun (WGS) entry which is preliminary data.</text>
</comment>
<dbReference type="Pfam" id="PF07963">
    <property type="entry name" value="N_methyl"/>
    <property type="match status" value="1"/>
</dbReference>
<keyword evidence="1" id="KW-0472">Membrane</keyword>
<proteinExistence type="predicted"/>
<dbReference type="RefSeq" id="WP_185798169.1">
    <property type="nucleotide sequence ID" value="NZ_JACLQD010000004.1"/>
</dbReference>
<protein>
    <submittedName>
        <fullName evidence="2">Prepilin-type N-terminal cleavage/methylation domain-containing protein</fullName>
    </submittedName>
</protein>
<evidence type="ECO:0000313" key="2">
    <source>
        <dbReference type="EMBL" id="MBC2836541.1"/>
    </source>
</evidence>
<keyword evidence="1" id="KW-1133">Transmembrane helix</keyword>
<feature type="transmembrane region" description="Helical" evidence="1">
    <location>
        <begin position="12"/>
        <end position="32"/>
    </location>
</feature>